<keyword evidence="1" id="KW-0812">Transmembrane</keyword>
<organism evidence="2 3">
    <name type="scientific">Saccharothrix texasensis</name>
    <dbReference type="NCBI Taxonomy" id="103734"/>
    <lineage>
        <taxon>Bacteria</taxon>
        <taxon>Bacillati</taxon>
        <taxon>Actinomycetota</taxon>
        <taxon>Actinomycetes</taxon>
        <taxon>Pseudonocardiales</taxon>
        <taxon>Pseudonocardiaceae</taxon>
        <taxon>Saccharothrix</taxon>
    </lineage>
</organism>
<evidence type="ECO:0000313" key="3">
    <source>
        <dbReference type="Proteomes" id="UP000268727"/>
    </source>
</evidence>
<sequence>MYRGSVLRRFRTRTSQWALVWAVAFAVVGMHHLGTQEPAVHATTASAAAAVVDCCDHASEEHIPAPTGQHDMLHLCLAILCAALGLTLAMAALRGRTVTEHLSSLSMRAARPRSPPPRPGGAPARLAELCVLRL</sequence>
<name>A0A3N1H3Y3_9PSEU</name>
<evidence type="ECO:0000313" key="2">
    <source>
        <dbReference type="EMBL" id="ROP37243.1"/>
    </source>
</evidence>
<keyword evidence="1" id="KW-0472">Membrane</keyword>
<proteinExistence type="predicted"/>
<gene>
    <name evidence="2" type="ORF">EDD40_2545</name>
</gene>
<evidence type="ECO:0000256" key="1">
    <source>
        <dbReference type="SAM" id="Phobius"/>
    </source>
</evidence>
<dbReference type="AlphaFoldDB" id="A0A3N1H3Y3"/>
<protein>
    <submittedName>
        <fullName evidence="2">Uncharacterized protein</fullName>
    </submittedName>
</protein>
<accession>A0A3N1H3Y3</accession>
<keyword evidence="1" id="KW-1133">Transmembrane helix</keyword>
<feature type="transmembrane region" description="Helical" evidence="1">
    <location>
        <begin position="71"/>
        <end position="93"/>
    </location>
</feature>
<comment type="caution">
    <text evidence="2">The sequence shown here is derived from an EMBL/GenBank/DDBJ whole genome shotgun (WGS) entry which is preliminary data.</text>
</comment>
<reference evidence="2 3" key="1">
    <citation type="submission" date="2018-11" db="EMBL/GenBank/DDBJ databases">
        <title>Sequencing the genomes of 1000 actinobacteria strains.</title>
        <authorList>
            <person name="Klenk H.-P."/>
        </authorList>
    </citation>
    <scope>NUCLEOTIDE SEQUENCE [LARGE SCALE GENOMIC DNA]</scope>
    <source>
        <strain evidence="2 3">DSM 44231</strain>
    </source>
</reference>
<dbReference type="Proteomes" id="UP000268727">
    <property type="component" value="Unassembled WGS sequence"/>
</dbReference>
<keyword evidence="3" id="KW-1185">Reference proteome</keyword>
<dbReference type="EMBL" id="RJKM01000001">
    <property type="protein sequence ID" value="ROP37243.1"/>
    <property type="molecule type" value="Genomic_DNA"/>
</dbReference>